<feature type="transmembrane region" description="Helical" evidence="7">
    <location>
        <begin position="291"/>
        <end position="307"/>
    </location>
</feature>
<feature type="transmembrane region" description="Helical" evidence="7">
    <location>
        <begin position="84"/>
        <end position="107"/>
    </location>
</feature>
<comment type="caution">
    <text evidence="8">The sequence shown here is derived from an EMBL/GenBank/DDBJ whole genome shotgun (WGS) entry which is preliminary data.</text>
</comment>
<dbReference type="AlphaFoldDB" id="A0AA91DIR1"/>
<dbReference type="PANTHER" id="PTHR23513">
    <property type="entry name" value="INTEGRAL MEMBRANE EFFLUX PROTEIN-RELATED"/>
    <property type="match status" value="1"/>
</dbReference>
<evidence type="ECO:0000256" key="3">
    <source>
        <dbReference type="ARBA" id="ARBA00022475"/>
    </source>
</evidence>
<dbReference type="InterPro" id="IPR011701">
    <property type="entry name" value="MFS"/>
</dbReference>
<dbReference type="PANTHER" id="PTHR23513:SF9">
    <property type="entry name" value="ENTEROBACTIN EXPORTER ENTS"/>
    <property type="match status" value="1"/>
</dbReference>
<dbReference type="Pfam" id="PF07690">
    <property type="entry name" value="MFS_1"/>
    <property type="match status" value="1"/>
</dbReference>
<evidence type="ECO:0000313" key="8">
    <source>
        <dbReference type="EMBL" id="OAK56799.1"/>
    </source>
</evidence>
<evidence type="ECO:0000256" key="1">
    <source>
        <dbReference type="ARBA" id="ARBA00004651"/>
    </source>
</evidence>
<protein>
    <submittedName>
        <fullName evidence="8">MFS transporter</fullName>
    </submittedName>
</protein>
<dbReference type="GO" id="GO:0005886">
    <property type="term" value="C:plasma membrane"/>
    <property type="evidence" value="ECO:0007669"/>
    <property type="project" value="UniProtKB-SubCell"/>
</dbReference>
<gene>
    <name evidence="8" type="ORF">A3K87_30555</name>
</gene>
<dbReference type="EMBL" id="LVHG01000096">
    <property type="protein sequence ID" value="OAK56799.1"/>
    <property type="molecule type" value="Genomic_DNA"/>
</dbReference>
<sequence length="405" mass="42887">MKPIGPRRSARQFPAFLFSLLVSKLADQILLFLVPLVVFQVTQDVAWSGYAFAAETFPRFLSFPVCGALCDRISPIRLLRGSQIFRALVCVLGVLGNEALGGIGWLVGLSAVCGVLTTQGVMAREVMLPQIAGNGHGFDKVLAYAQTAEQTGMVLGPLVAAALFAFLPWQAVVGAAAALFLLADVATAYWRRGNPMQLHEPQAVKGHLLQPIKTALGHLLHLPGLLRLTGLTAGVNLMLGTTLASSAAMVTGLHHRSATYYAWLQTLGAVATIAILLSIIRGSFALKKMGLTAYLLIFGGGLLTAVSTSHWGYAAGFLLVIGFDKMFSIYIRIHRQRIIPAHDYGKTTGVIVLLNNLTQPLAGLLVGAFADAAQTRMVIFVLCMLVGAIGVAAALASRSSSATAP</sequence>
<dbReference type="InterPro" id="IPR036259">
    <property type="entry name" value="MFS_trans_sf"/>
</dbReference>
<evidence type="ECO:0000256" key="5">
    <source>
        <dbReference type="ARBA" id="ARBA00022989"/>
    </source>
</evidence>
<name>A0AA91DIR1_VARPD</name>
<keyword evidence="5 7" id="KW-1133">Transmembrane helix</keyword>
<keyword evidence="3" id="KW-1003">Cell membrane</keyword>
<dbReference type="RefSeq" id="WP_081271358.1">
    <property type="nucleotide sequence ID" value="NZ_LVHG01000096.1"/>
</dbReference>
<accession>A0AA91DIR1</accession>
<evidence type="ECO:0000313" key="9">
    <source>
        <dbReference type="Proteomes" id="UP000077852"/>
    </source>
</evidence>
<evidence type="ECO:0000256" key="4">
    <source>
        <dbReference type="ARBA" id="ARBA00022692"/>
    </source>
</evidence>
<feature type="transmembrane region" description="Helical" evidence="7">
    <location>
        <begin position="158"/>
        <end position="182"/>
    </location>
</feature>
<evidence type="ECO:0000256" key="2">
    <source>
        <dbReference type="ARBA" id="ARBA00022448"/>
    </source>
</evidence>
<feature type="transmembrane region" description="Helical" evidence="7">
    <location>
        <begin position="351"/>
        <end position="370"/>
    </location>
</feature>
<feature type="transmembrane region" description="Helical" evidence="7">
    <location>
        <begin position="225"/>
        <end position="248"/>
    </location>
</feature>
<feature type="transmembrane region" description="Helical" evidence="7">
    <location>
        <begin position="376"/>
        <end position="396"/>
    </location>
</feature>
<dbReference type="Gene3D" id="1.20.1250.20">
    <property type="entry name" value="MFS general substrate transporter like domains"/>
    <property type="match status" value="1"/>
</dbReference>
<dbReference type="SUPFAM" id="SSF103473">
    <property type="entry name" value="MFS general substrate transporter"/>
    <property type="match status" value="1"/>
</dbReference>
<keyword evidence="4 7" id="KW-0812">Transmembrane</keyword>
<organism evidence="8 9">
    <name type="scientific">Variovorax paradoxus</name>
    <dbReference type="NCBI Taxonomy" id="34073"/>
    <lineage>
        <taxon>Bacteria</taxon>
        <taxon>Pseudomonadati</taxon>
        <taxon>Pseudomonadota</taxon>
        <taxon>Betaproteobacteria</taxon>
        <taxon>Burkholderiales</taxon>
        <taxon>Comamonadaceae</taxon>
        <taxon>Variovorax</taxon>
    </lineage>
</organism>
<reference evidence="8 9" key="1">
    <citation type="submission" date="2016-03" db="EMBL/GenBank/DDBJ databases">
        <title>Genome sequence of Variovorax paradoxus KB5.</title>
        <authorList>
            <person name="Jeong H."/>
            <person name="Hong C.E."/>
            <person name="Jo S.H."/>
            <person name="Park J.M."/>
        </authorList>
    </citation>
    <scope>NUCLEOTIDE SEQUENCE [LARGE SCALE GENOMIC DNA]</scope>
    <source>
        <strain evidence="8 9">KB5</strain>
    </source>
</reference>
<dbReference type="GO" id="GO:0022857">
    <property type="term" value="F:transmembrane transporter activity"/>
    <property type="evidence" value="ECO:0007669"/>
    <property type="project" value="InterPro"/>
</dbReference>
<evidence type="ECO:0000256" key="6">
    <source>
        <dbReference type="ARBA" id="ARBA00023136"/>
    </source>
</evidence>
<feature type="transmembrane region" description="Helical" evidence="7">
    <location>
        <begin position="260"/>
        <end position="279"/>
    </location>
</feature>
<evidence type="ECO:0000256" key="7">
    <source>
        <dbReference type="SAM" id="Phobius"/>
    </source>
</evidence>
<keyword evidence="2" id="KW-0813">Transport</keyword>
<keyword evidence="6 7" id="KW-0472">Membrane</keyword>
<dbReference type="Proteomes" id="UP000077852">
    <property type="component" value="Unassembled WGS sequence"/>
</dbReference>
<proteinExistence type="predicted"/>
<comment type="subcellular location">
    <subcellularLocation>
        <location evidence="1">Cell membrane</location>
        <topology evidence="1">Multi-pass membrane protein</topology>
    </subcellularLocation>
</comment>